<dbReference type="PROSITE" id="PS50240">
    <property type="entry name" value="TRYPSIN_DOM"/>
    <property type="match status" value="1"/>
</dbReference>
<feature type="signal peptide" evidence="4">
    <location>
        <begin position="1"/>
        <end position="15"/>
    </location>
</feature>
<evidence type="ECO:0000256" key="3">
    <source>
        <dbReference type="SAM" id="MobiDB-lite"/>
    </source>
</evidence>
<name>A0A0K0DHP0_ANGCA</name>
<dbReference type="InterPro" id="IPR001254">
    <property type="entry name" value="Trypsin_dom"/>
</dbReference>
<feature type="region of interest" description="Disordered" evidence="3">
    <location>
        <begin position="279"/>
        <end position="321"/>
    </location>
</feature>
<feature type="domain" description="Peptidase S1" evidence="5">
    <location>
        <begin position="45"/>
        <end position="278"/>
    </location>
</feature>
<dbReference type="InterPro" id="IPR009003">
    <property type="entry name" value="Peptidase_S1_PA"/>
</dbReference>
<accession>A0A0K0DHP0</accession>
<dbReference type="PANTHER" id="PTHR24253:SF153">
    <property type="entry name" value="SERINE PROTEASE HEPSIN"/>
    <property type="match status" value="1"/>
</dbReference>
<dbReference type="AlphaFoldDB" id="A0A0K0DHP0"/>
<dbReference type="PANTHER" id="PTHR24253">
    <property type="entry name" value="TRANSMEMBRANE PROTEASE SERINE"/>
    <property type="match status" value="1"/>
</dbReference>
<dbReference type="SMART" id="SM00020">
    <property type="entry name" value="Tryp_SPc"/>
    <property type="match status" value="1"/>
</dbReference>
<keyword evidence="2" id="KW-0378">Hydrolase</keyword>
<dbReference type="Gene3D" id="2.40.10.10">
    <property type="entry name" value="Trypsin-like serine proteases"/>
    <property type="match status" value="1"/>
</dbReference>
<keyword evidence="2" id="KW-0645">Protease</keyword>
<evidence type="ECO:0000256" key="1">
    <source>
        <dbReference type="ARBA" id="ARBA00023157"/>
    </source>
</evidence>
<dbReference type="GO" id="GO:0004252">
    <property type="term" value="F:serine-type endopeptidase activity"/>
    <property type="evidence" value="ECO:0007669"/>
    <property type="project" value="InterPro"/>
</dbReference>
<evidence type="ECO:0000259" key="5">
    <source>
        <dbReference type="PROSITE" id="PS50240"/>
    </source>
</evidence>
<dbReference type="PRINTS" id="PR00722">
    <property type="entry name" value="CHYMOTRYPSIN"/>
</dbReference>
<dbReference type="WBParaSite" id="ACAC_0001072601-mRNA-1">
    <property type="protein sequence ID" value="ACAC_0001072601-mRNA-1"/>
    <property type="gene ID" value="ACAC_0001072601"/>
</dbReference>
<dbReference type="InterPro" id="IPR018114">
    <property type="entry name" value="TRYPSIN_HIS"/>
</dbReference>
<evidence type="ECO:0000313" key="7">
    <source>
        <dbReference type="WBParaSite" id="ACAC_0001072601-mRNA-1"/>
    </source>
</evidence>
<dbReference type="InterPro" id="IPR033116">
    <property type="entry name" value="TRYPSIN_SER"/>
</dbReference>
<reference evidence="7" key="2">
    <citation type="submission" date="2017-02" db="UniProtKB">
        <authorList>
            <consortium name="WormBaseParasite"/>
        </authorList>
    </citation>
    <scope>IDENTIFICATION</scope>
</reference>
<evidence type="ECO:0000256" key="2">
    <source>
        <dbReference type="RuleBase" id="RU363034"/>
    </source>
</evidence>
<dbReference type="Proteomes" id="UP000035642">
    <property type="component" value="Unassembled WGS sequence"/>
</dbReference>
<dbReference type="InterPro" id="IPR001314">
    <property type="entry name" value="Peptidase_S1A"/>
</dbReference>
<dbReference type="InterPro" id="IPR043504">
    <property type="entry name" value="Peptidase_S1_PA_chymotrypsin"/>
</dbReference>
<keyword evidence="2" id="KW-0720">Serine protease</keyword>
<dbReference type="GO" id="GO:0006508">
    <property type="term" value="P:proteolysis"/>
    <property type="evidence" value="ECO:0007669"/>
    <property type="project" value="UniProtKB-KW"/>
</dbReference>
<organism evidence="6 7">
    <name type="scientific">Angiostrongylus cantonensis</name>
    <name type="common">Rat lungworm</name>
    <dbReference type="NCBI Taxonomy" id="6313"/>
    <lineage>
        <taxon>Eukaryota</taxon>
        <taxon>Metazoa</taxon>
        <taxon>Ecdysozoa</taxon>
        <taxon>Nematoda</taxon>
        <taxon>Chromadorea</taxon>
        <taxon>Rhabditida</taxon>
        <taxon>Rhabditina</taxon>
        <taxon>Rhabditomorpha</taxon>
        <taxon>Strongyloidea</taxon>
        <taxon>Metastrongylidae</taxon>
        <taxon>Angiostrongylus</taxon>
    </lineage>
</organism>
<keyword evidence="4" id="KW-0732">Signal</keyword>
<feature type="chain" id="PRO_5012588017" evidence="4">
    <location>
        <begin position="16"/>
        <end position="321"/>
    </location>
</feature>
<dbReference type="SUPFAM" id="SSF50494">
    <property type="entry name" value="Trypsin-like serine proteases"/>
    <property type="match status" value="1"/>
</dbReference>
<evidence type="ECO:0000256" key="4">
    <source>
        <dbReference type="SAM" id="SignalP"/>
    </source>
</evidence>
<protein>
    <submittedName>
        <fullName evidence="7">Peptidase S1 domain-containing protein</fullName>
    </submittedName>
</protein>
<reference evidence="6" key="1">
    <citation type="submission" date="2012-09" db="EMBL/GenBank/DDBJ databases">
        <authorList>
            <person name="Martin A.A."/>
        </authorList>
    </citation>
    <scope>NUCLEOTIDE SEQUENCE</scope>
</reference>
<dbReference type="PROSITE" id="PS00135">
    <property type="entry name" value="TRYPSIN_SER"/>
    <property type="match status" value="1"/>
</dbReference>
<feature type="compositionally biased region" description="Basic and acidic residues" evidence="3">
    <location>
        <begin position="280"/>
        <end position="321"/>
    </location>
</feature>
<sequence length="321" mass="35371">MSILVLLVLLPSTLSENITAEENKYLKDHCGKHFLKDPLRNSASIIGGIKAKQNEFPWIVGLYFKKAIYKPPYWVPLVRGCSGVQVSKRHVLTAAHCMVTNSPYLDRYCKKGSTVRNRDKYSVEQPGLFTVFVGSDCTNPELCWKNRTNYSVVGITVNEDYNPCNLDSDLALVEINPDISEKHGYPVCMPVPNQTLPSKMTAVGFGIDTAHPPKEGAVLSDLQSVELTKIFGGPPKTITMGAFDKSVCNGDSGGPLVRIDKDIYTVTGIAIAVIPSCSTRDSRSDGFIRDGPLRKAKLDTEAKPPNRDEQQARTIDSDHRL</sequence>
<dbReference type="STRING" id="6313.A0A0K0DHP0"/>
<dbReference type="PROSITE" id="PS00134">
    <property type="entry name" value="TRYPSIN_HIS"/>
    <property type="match status" value="1"/>
</dbReference>
<evidence type="ECO:0000313" key="6">
    <source>
        <dbReference type="Proteomes" id="UP000035642"/>
    </source>
</evidence>
<keyword evidence="6" id="KW-1185">Reference proteome</keyword>
<keyword evidence="1" id="KW-1015">Disulfide bond</keyword>
<dbReference type="Pfam" id="PF00089">
    <property type="entry name" value="Trypsin"/>
    <property type="match status" value="1"/>
</dbReference>
<proteinExistence type="predicted"/>